<name>A0A167WA74_9EURO</name>
<evidence type="ECO:0000313" key="2">
    <source>
        <dbReference type="EMBL" id="KZZ88585.1"/>
    </source>
</evidence>
<gene>
    <name evidence="2" type="ORF">AAP_04908</name>
</gene>
<dbReference type="VEuPathDB" id="FungiDB:AAP_04908"/>
<feature type="compositionally biased region" description="Low complexity" evidence="1">
    <location>
        <begin position="261"/>
        <end position="279"/>
    </location>
</feature>
<feature type="region of interest" description="Disordered" evidence="1">
    <location>
        <begin position="46"/>
        <end position="179"/>
    </location>
</feature>
<dbReference type="InterPro" id="IPR031355">
    <property type="entry name" value="YBL010C/LAA2-like"/>
</dbReference>
<accession>A0A167WA74</accession>
<feature type="region of interest" description="Disordered" evidence="1">
    <location>
        <begin position="497"/>
        <end position="553"/>
    </location>
</feature>
<feature type="region of interest" description="Disordered" evidence="1">
    <location>
        <begin position="1"/>
        <end position="34"/>
    </location>
</feature>
<dbReference type="PANTHER" id="PTHR38698:SF1">
    <property type="entry name" value="FUNGAL PROTEIN"/>
    <property type="match status" value="1"/>
</dbReference>
<keyword evidence="3" id="KW-1185">Reference proteome</keyword>
<dbReference type="PANTHER" id="PTHR38698">
    <property type="entry name" value="EXPRESSED PROTEIN"/>
    <property type="match status" value="1"/>
</dbReference>
<feature type="compositionally biased region" description="Acidic residues" evidence="1">
    <location>
        <begin position="309"/>
        <end position="322"/>
    </location>
</feature>
<comment type="caution">
    <text evidence="2">The sequence shown here is derived from an EMBL/GenBank/DDBJ whole genome shotgun (WGS) entry which is preliminary data.</text>
</comment>
<evidence type="ECO:0000313" key="3">
    <source>
        <dbReference type="Proteomes" id="UP000242877"/>
    </source>
</evidence>
<organism evidence="2 3">
    <name type="scientific">Ascosphaera apis ARSEF 7405</name>
    <dbReference type="NCBI Taxonomy" id="392613"/>
    <lineage>
        <taxon>Eukaryota</taxon>
        <taxon>Fungi</taxon>
        <taxon>Dikarya</taxon>
        <taxon>Ascomycota</taxon>
        <taxon>Pezizomycotina</taxon>
        <taxon>Eurotiomycetes</taxon>
        <taxon>Eurotiomycetidae</taxon>
        <taxon>Onygenales</taxon>
        <taxon>Ascosphaeraceae</taxon>
        <taxon>Ascosphaera</taxon>
    </lineage>
</organism>
<feature type="compositionally biased region" description="Polar residues" evidence="1">
    <location>
        <begin position="515"/>
        <end position="529"/>
    </location>
</feature>
<feature type="compositionally biased region" description="Polar residues" evidence="1">
    <location>
        <begin position="134"/>
        <end position="151"/>
    </location>
</feature>
<dbReference type="Proteomes" id="UP000242877">
    <property type="component" value="Unassembled WGS sequence"/>
</dbReference>
<protein>
    <submittedName>
        <fullName evidence="2">Uncharacterized protein</fullName>
    </submittedName>
</protein>
<reference evidence="2 3" key="1">
    <citation type="journal article" date="2016" name="Genome Biol. Evol.">
        <title>Divergent and convergent evolution of fungal pathogenicity.</title>
        <authorList>
            <person name="Shang Y."/>
            <person name="Xiao G."/>
            <person name="Zheng P."/>
            <person name="Cen K."/>
            <person name="Zhan S."/>
            <person name="Wang C."/>
        </authorList>
    </citation>
    <scope>NUCLEOTIDE SEQUENCE [LARGE SCALE GENOMIC DNA]</scope>
    <source>
        <strain evidence="2 3">ARSEF 7405</strain>
    </source>
</reference>
<dbReference type="AlphaFoldDB" id="A0A167WA74"/>
<proteinExistence type="predicted"/>
<dbReference type="EMBL" id="AZGZ01000025">
    <property type="protein sequence ID" value="KZZ88585.1"/>
    <property type="molecule type" value="Genomic_DNA"/>
</dbReference>
<sequence length="629" mass="68162">MAAAGNSHLEPPPKSRELEDPGADPEQSGRITALAPAPVVTVKVTSYSSDDEHFSDALENGEVEAASVHARSRSQSRTSRPTSPVPRTRVERVDEEPSYGEVPGSPAYEKRTRDAVPDEIAVQSRSASREGRQDNSSSETISRPHSSSLSVPRTVVEKVDTDIPSYGEDPMSPGYQKRTADAAPDYIFKAPKEGELRIAPVITDEPDVTDNVKDKENTSSVEIPETRVSRVDTLPAKEKKRISHRRNPSDAQPDYIDDISETGSPSRSRSNSAAESRSSIDQLDSDETKAADVTAPEHTLEQSRPVQDNFDDFNDDFDDFEAGDANAAADDDDFGDFGNFETTDTVDNSDTTQDGRETATAGAAAAITATTTDPEHTTHDTSFSTPILDFDSFPSLSSLLQSSQSHLDALFPSSTTTSSLPPVSPIPDASAIFITDRSRSLWTQLVAAPPLQPVNWVKSRIRRLFLVSMGVPVDLDQILPAKKQKKLVLYSSTTIPSSTSSAAAAGDKRGISAAGRNTQSNTPTPSRPGSRSGAGNGSGTATPSRRQRPGPPELDFTAVRQLYSMTDEALNGLTDDELREHIAALEDVMTVASKVLEYWLQKKDRQLDEKEAFEGVIENLVKHARQVRK</sequence>
<dbReference type="Pfam" id="PF17104">
    <property type="entry name" value="YBL010C_LAA2"/>
    <property type="match status" value="1"/>
</dbReference>
<feature type="region of interest" description="Disordered" evidence="1">
    <location>
        <begin position="196"/>
        <end position="336"/>
    </location>
</feature>
<feature type="compositionally biased region" description="Low complexity" evidence="1">
    <location>
        <begin position="73"/>
        <end position="87"/>
    </location>
</feature>
<dbReference type="OrthoDB" id="5378975at2759"/>
<evidence type="ECO:0000256" key="1">
    <source>
        <dbReference type="SAM" id="MobiDB-lite"/>
    </source>
</evidence>